<dbReference type="NCBIfam" id="TIGR02604">
    <property type="entry name" value="Piru_Ver_Nterm"/>
    <property type="match status" value="1"/>
</dbReference>
<dbReference type="PROSITE" id="PS51007">
    <property type="entry name" value="CYTC"/>
    <property type="match status" value="2"/>
</dbReference>
<dbReference type="Pfam" id="PF00034">
    <property type="entry name" value="Cytochrom_C"/>
    <property type="match status" value="2"/>
</dbReference>
<proteinExistence type="predicted"/>
<dbReference type="SUPFAM" id="SSF52317">
    <property type="entry name" value="Class I glutamine amidotransferase-like"/>
    <property type="match status" value="1"/>
</dbReference>
<dbReference type="Gene3D" id="3.40.50.880">
    <property type="match status" value="1"/>
</dbReference>
<dbReference type="SUPFAM" id="SSF63829">
    <property type="entry name" value="Calcium-dependent phosphotriesterase"/>
    <property type="match status" value="1"/>
</dbReference>
<keyword evidence="7" id="KW-1185">Reference proteome</keyword>
<feature type="domain" description="Cytochrome c" evidence="5">
    <location>
        <begin position="981"/>
        <end position="1073"/>
    </location>
</feature>
<dbReference type="InterPro" id="IPR036909">
    <property type="entry name" value="Cyt_c-like_dom_sf"/>
</dbReference>
<dbReference type="PANTHER" id="PTHR33546">
    <property type="entry name" value="LARGE, MULTIFUNCTIONAL SECRETED PROTEIN-RELATED"/>
    <property type="match status" value="1"/>
</dbReference>
<evidence type="ECO:0000256" key="1">
    <source>
        <dbReference type="ARBA" id="ARBA00022617"/>
    </source>
</evidence>
<dbReference type="Proteomes" id="UP001168380">
    <property type="component" value="Unassembled WGS sequence"/>
</dbReference>
<dbReference type="SUPFAM" id="SSF46626">
    <property type="entry name" value="Cytochrome c"/>
    <property type="match status" value="2"/>
</dbReference>
<dbReference type="InterPro" id="IPR029010">
    <property type="entry name" value="ThuA-like"/>
</dbReference>
<dbReference type="InterPro" id="IPR011042">
    <property type="entry name" value="6-blade_b-propeller_TolB-like"/>
</dbReference>
<evidence type="ECO:0000256" key="3">
    <source>
        <dbReference type="ARBA" id="ARBA00023004"/>
    </source>
</evidence>
<dbReference type="InterPro" id="IPR029062">
    <property type="entry name" value="Class_I_gatase-like"/>
</dbReference>
<keyword evidence="1 4" id="KW-0349">Heme</keyword>
<dbReference type="Gene3D" id="1.25.10.10">
    <property type="entry name" value="Leucine-rich Repeat Variant"/>
    <property type="match status" value="1"/>
</dbReference>
<dbReference type="InterPro" id="IPR016024">
    <property type="entry name" value="ARM-type_fold"/>
</dbReference>
<feature type="domain" description="Cytochrome c" evidence="5">
    <location>
        <begin position="1083"/>
        <end position="1170"/>
    </location>
</feature>
<dbReference type="InterPro" id="IPR011989">
    <property type="entry name" value="ARM-like"/>
</dbReference>
<evidence type="ECO:0000313" key="6">
    <source>
        <dbReference type="EMBL" id="MDO3383706.1"/>
    </source>
</evidence>
<dbReference type="Gene3D" id="2.120.10.30">
    <property type="entry name" value="TolB, C-terminal domain"/>
    <property type="match status" value="1"/>
</dbReference>
<evidence type="ECO:0000256" key="4">
    <source>
        <dbReference type="PROSITE-ProRule" id="PRU00433"/>
    </source>
</evidence>
<dbReference type="InterPro" id="IPR009056">
    <property type="entry name" value="Cyt_c-like_dom"/>
</dbReference>
<comment type="caution">
    <text evidence="6">The sequence shown here is derived from an EMBL/GenBank/DDBJ whole genome shotgun (WGS) entry which is preliminary data.</text>
</comment>
<dbReference type="InterPro" id="IPR055557">
    <property type="entry name" value="DUF7133"/>
</dbReference>
<dbReference type="PANTHER" id="PTHR33546:SF1">
    <property type="entry name" value="LARGE, MULTIFUNCTIONAL SECRETED PROTEIN"/>
    <property type="match status" value="1"/>
</dbReference>
<sequence length="1172" mass="129027">MALALVWPLLNACSNSEPEAPKPEALLSEQEGVIHLLFIGHDQRRDSGGYHLSHINAPLFNQSLGREKIFMEYVEDLERLSDQGLADVDAVMLYANYSELSPEREAALLRYVESGGAFLPVHSASACFGESDAFVDLVGARFASHGAGEFTATIVPGQEDHPVMQGFTPFETWDETYVHSDHNEDERTVLMQREQEPWSWTREQGEGRVFYTAYGHDERTWRQPAFHQLLINGILWAVGDEKREANRALVATLPEGEYRDALTIPNYRRVEPAPRFQEAFSVADSMALTMVPEGFELQLFVSEPDIVNPVAFTWDEKGRLFVVESVDYPNDRVDSGAGNDRITMCEDTDLDGRADRCEVFADNLSVPTGIMAYNGGFIVSQAPDFLFLKDTTGDGKADLREVLNTGWGTRDTHAGPSNLQYGHDNHLWGSVGYSEAPEDENGESFQNGLYRMNLDGSEIEPVAQLSNNAWGLAFNEEFEVFGSTANGAPVWHVPLWRSYVYGRHEEVSPQLAAQIEEFGQIFPVTYNYLQVDNIGRYTAGSGLNVYTARAFPERFWNRGAFIGEPTAHLLGQFAIEPLANSVGYRAKNLGSIIASSDEWLSPVHMEVGPDGQLWVADWYNFIIQHNPQPSEESAGFDAEMGKGNAHINPLRDRKRGRIYRVVAKDAPAYQPLDLSSADTATLVETLSNDNMFWRLTAQRKLVAQQRADAVPALQALLTGAPRRDALGLDVASIHAVWTLHGLGAFTATSGDALEAIQAALKHPSGATRKNAVQALVDNATPTDLALAAEAINDTDPRARLWALLALSELPPSKNAGEQLLRLRTRLSVDEWSAQAFTLAALNHGDFYWQAMNNADILVDGDLLQGFKRLEQTPEYLVAKRVLVTNSADLSNTLTRWQGLPSGRLGLMSLAALDVWRERGAEPSAAELDALQTLINDTDTQTQMALKLRSSGLALSFERVNADAYAEYQAKYVFEPQIWGWGSASWGESLYGQHCAGCHGGNAVGDRAQAAPPLAGIENWYAQTQLQKFHAGVRGTHFRDPNGISMRAALDFLKAEAQPNSNISSLARYLEGLERAEQPATIEGNAELGKQHYAACAACHGPQGQGNRELGAPALAGQADWYLLTQLQNYRSGARGGDPRDPAGQQMATFATMLPDEQALKDVVAYIRTFASE</sequence>
<dbReference type="Pfam" id="PF06283">
    <property type="entry name" value="ThuA"/>
    <property type="match status" value="1"/>
</dbReference>
<keyword evidence="3 4" id="KW-0408">Iron</keyword>
<organism evidence="6 7">
    <name type="scientific">Gilvimarinus algae</name>
    <dbReference type="NCBI Taxonomy" id="3058037"/>
    <lineage>
        <taxon>Bacteria</taxon>
        <taxon>Pseudomonadati</taxon>
        <taxon>Pseudomonadota</taxon>
        <taxon>Gammaproteobacteria</taxon>
        <taxon>Cellvibrionales</taxon>
        <taxon>Cellvibrionaceae</taxon>
        <taxon>Gilvimarinus</taxon>
    </lineage>
</organism>
<dbReference type="Pfam" id="PF23500">
    <property type="entry name" value="DUF7133"/>
    <property type="match status" value="1"/>
</dbReference>
<dbReference type="Gene3D" id="1.10.760.10">
    <property type="entry name" value="Cytochrome c-like domain"/>
    <property type="match status" value="2"/>
</dbReference>
<dbReference type="InterPro" id="IPR013428">
    <property type="entry name" value="Membrane-bound_put_N"/>
</dbReference>
<reference evidence="6" key="1">
    <citation type="submission" date="2023-07" db="EMBL/GenBank/DDBJ databases">
        <title>Gilvimarinus algae sp. nov., isolated from the surface of Kelp.</title>
        <authorList>
            <person name="Sun Y.Y."/>
            <person name="Gong Y."/>
            <person name="Du Z.J."/>
        </authorList>
    </citation>
    <scope>NUCLEOTIDE SEQUENCE</scope>
    <source>
        <strain evidence="6">SDUM040014</strain>
    </source>
</reference>
<evidence type="ECO:0000259" key="5">
    <source>
        <dbReference type="PROSITE" id="PS51007"/>
    </source>
</evidence>
<dbReference type="EMBL" id="JAULRT010000062">
    <property type="protein sequence ID" value="MDO3383706.1"/>
    <property type="molecule type" value="Genomic_DNA"/>
</dbReference>
<keyword evidence="2 4" id="KW-0479">Metal-binding</keyword>
<evidence type="ECO:0000313" key="7">
    <source>
        <dbReference type="Proteomes" id="UP001168380"/>
    </source>
</evidence>
<name>A0ABT8TIF0_9GAMM</name>
<accession>A0ABT8TIF0</accession>
<dbReference type="RefSeq" id="WP_302714643.1">
    <property type="nucleotide sequence ID" value="NZ_JAULRT010000062.1"/>
</dbReference>
<protein>
    <submittedName>
        <fullName evidence="6">ThuA domain-containing protein</fullName>
    </submittedName>
</protein>
<gene>
    <name evidence="6" type="ORF">QWI16_16105</name>
</gene>
<dbReference type="SUPFAM" id="SSF48371">
    <property type="entry name" value="ARM repeat"/>
    <property type="match status" value="1"/>
</dbReference>
<evidence type="ECO:0000256" key="2">
    <source>
        <dbReference type="ARBA" id="ARBA00022723"/>
    </source>
</evidence>